<evidence type="ECO:0000313" key="2">
    <source>
        <dbReference type="Proteomes" id="UP001553715"/>
    </source>
</evidence>
<organism evidence="1 2">
    <name type="scientific">Microbacterium profundi</name>
    <dbReference type="NCBI Taxonomy" id="450380"/>
    <lineage>
        <taxon>Bacteria</taxon>
        <taxon>Bacillati</taxon>
        <taxon>Actinomycetota</taxon>
        <taxon>Actinomycetes</taxon>
        <taxon>Micrococcales</taxon>
        <taxon>Microbacteriaceae</taxon>
        <taxon>Microbacterium</taxon>
    </lineage>
</organism>
<dbReference type="EMBL" id="JBFBMH010000020">
    <property type="protein sequence ID" value="MEW1975979.1"/>
    <property type="molecule type" value="Genomic_DNA"/>
</dbReference>
<dbReference type="Proteomes" id="UP001553715">
    <property type="component" value="Unassembled WGS sequence"/>
</dbReference>
<gene>
    <name evidence="1" type="ORF">AB0301_13010</name>
</gene>
<reference evidence="1 2" key="1">
    <citation type="submission" date="2024-06" db="EMBL/GenBank/DDBJ databases">
        <title>The Natural Products Discovery Center: Release of the First 8490 Sequenced Strains for Exploring Actinobacteria Biosynthetic Diversity.</title>
        <authorList>
            <person name="Kalkreuter E."/>
            <person name="Kautsar S.A."/>
            <person name="Yang D."/>
            <person name="Bader C.D."/>
            <person name="Teijaro C.N."/>
            <person name="Fluegel L."/>
            <person name="Davis C.M."/>
            <person name="Simpson J.R."/>
            <person name="Lauterbach L."/>
            <person name="Steele A.D."/>
            <person name="Gui C."/>
            <person name="Meng S."/>
            <person name="Li G."/>
            <person name="Viehrig K."/>
            <person name="Ye F."/>
            <person name="Su P."/>
            <person name="Kiefer A.F."/>
            <person name="Nichols A."/>
            <person name="Cepeda A.J."/>
            <person name="Yan W."/>
            <person name="Fan B."/>
            <person name="Jiang Y."/>
            <person name="Adhikari A."/>
            <person name="Zheng C.-J."/>
            <person name="Schuster L."/>
            <person name="Cowan T.M."/>
            <person name="Smanski M.J."/>
            <person name="Chevrette M.G."/>
            <person name="De Carvalho L.P.S."/>
            <person name="Shen B."/>
        </authorList>
    </citation>
    <scope>NUCLEOTIDE SEQUENCE [LARGE SCALE GENOMIC DNA]</scope>
    <source>
        <strain evidence="1 2">NPDC077434</strain>
    </source>
</reference>
<evidence type="ECO:0000313" key="1">
    <source>
        <dbReference type="EMBL" id="MEW1975979.1"/>
    </source>
</evidence>
<keyword evidence="2" id="KW-1185">Reference proteome</keyword>
<comment type="caution">
    <text evidence="1">The sequence shown here is derived from an EMBL/GenBank/DDBJ whole genome shotgun (WGS) entry which is preliminary data.</text>
</comment>
<protein>
    <recommendedName>
        <fullName evidence="3">Centromere-binding protein ParB C-terminal domain-containing protein</fullName>
    </recommendedName>
</protein>
<proteinExistence type="predicted"/>
<sequence length="70" mass="8165">MVRSYQRKTDRPDSDRSVWVRYERREEVNAEKIAEVLIRLALRAAGENTETGRTGDYLRDLLTLSGRIDP</sequence>
<evidence type="ECO:0008006" key="3">
    <source>
        <dbReference type="Google" id="ProtNLM"/>
    </source>
</evidence>
<accession>A0ABV3LJ94</accession>
<dbReference type="RefSeq" id="WP_071644943.1">
    <property type="nucleotide sequence ID" value="NZ_JBFBMH010000020.1"/>
</dbReference>
<name>A0ABV3LJ94_9MICO</name>